<organism evidence="2 3">
    <name type="scientific">Pseudomonas savastanoi pv. glycinea</name>
    <name type="common">Pseudomonas syringae pv. glycinea</name>
    <dbReference type="NCBI Taxonomy" id="318"/>
    <lineage>
        <taxon>Bacteria</taxon>
        <taxon>Pseudomonadati</taxon>
        <taxon>Pseudomonadota</taxon>
        <taxon>Gammaproteobacteria</taxon>
        <taxon>Pseudomonadales</taxon>
        <taxon>Pseudomonadaceae</taxon>
        <taxon>Pseudomonas</taxon>
    </lineage>
</organism>
<feature type="transmembrane region" description="Helical" evidence="1">
    <location>
        <begin position="15"/>
        <end position="32"/>
    </location>
</feature>
<proteinExistence type="predicted"/>
<keyword evidence="3" id="KW-1185">Reference proteome</keyword>
<sequence length="40" mass="4012">MPEVPGLRPAVDRPGVVVAVVAGTGLATGAWLDDVLKGAR</sequence>
<keyword evidence="1" id="KW-0812">Transmembrane</keyword>
<keyword evidence="1" id="KW-0472">Membrane</keyword>
<dbReference type="Proteomes" id="UP000037836">
    <property type="component" value="Unassembled WGS sequence"/>
</dbReference>
<reference evidence="2 3" key="1">
    <citation type="submission" date="2015-07" db="EMBL/GenBank/DDBJ databases">
        <authorList>
            <person name="O'Brien H.E."/>
            <person name="Thakur S."/>
            <person name="Gong Y."/>
            <person name="Wang P.W."/>
            <person name="Guttman D.S."/>
        </authorList>
    </citation>
    <scope>NUCLEOTIDE SEQUENCE [LARGE SCALE GENOMIC DNA]</scope>
    <source>
        <strain evidence="2 3">BR1</strain>
    </source>
</reference>
<evidence type="ECO:0000256" key="1">
    <source>
        <dbReference type="SAM" id="Phobius"/>
    </source>
</evidence>
<gene>
    <name evidence="2" type="ORF">AC496_0907</name>
</gene>
<evidence type="ECO:0000313" key="2">
    <source>
        <dbReference type="EMBL" id="KPC44399.1"/>
    </source>
</evidence>
<evidence type="ECO:0000313" key="3">
    <source>
        <dbReference type="Proteomes" id="UP000037836"/>
    </source>
</evidence>
<reference evidence="2 3" key="2">
    <citation type="submission" date="2015-10" db="EMBL/GenBank/DDBJ databases">
        <title>Comparative genomics and high-throughput reverse genetic screens identify a new phytobacterial MAMP and an Arabidopsis receptor required for immune elicitation.</title>
        <authorList>
            <person name="Mott G.A."/>
            <person name="Thakur S."/>
            <person name="Wang P.W."/>
            <person name="Desveaux D."/>
            <person name="Guttman D.S."/>
        </authorList>
    </citation>
    <scope>NUCLEOTIDE SEQUENCE [LARGE SCALE GENOMIC DNA]</scope>
    <source>
        <strain evidence="2 3">BR1</strain>
    </source>
</reference>
<comment type="caution">
    <text evidence="2">The sequence shown here is derived from an EMBL/GenBank/DDBJ whole genome shotgun (WGS) entry which is preliminary data.</text>
</comment>
<accession>A0ABR5LD05</accession>
<name>A0ABR5LD05_PSESG</name>
<dbReference type="EMBL" id="LGLO01000050">
    <property type="protein sequence ID" value="KPC44399.1"/>
    <property type="molecule type" value="Genomic_DNA"/>
</dbReference>
<keyword evidence="1" id="KW-1133">Transmembrane helix</keyword>
<protein>
    <submittedName>
        <fullName evidence="2">Uncharacterized protein</fullName>
    </submittedName>
</protein>